<reference evidence="2 3" key="1">
    <citation type="submission" date="2015-06" db="EMBL/GenBank/DDBJ databases">
        <title>Improved classification and identification of acetic acid bacteria using matrix-assisted laser desorption/ionization time-of-flight mass spectrometry; Gluconobacter nephelii and Gluconobacter uchimurae are later heterotypic synonyms of Gluconobacter japonicus and Gluconobacter oxydans, respectively.</title>
        <authorList>
            <person name="Li L."/>
            <person name="Cleenwerck I."/>
            <person name="De Vuyst L."/>
            <person name="Vandamme P."/>
        </authorList>
    </citation>
    <scope>NUCLEOTIDE SEQUENCE [LARGE SCALE GENOMIC DNA]</scope>
    <source>
        <strain evidence="2 3">LMG 1552</strain>
    </source>
</reference>
<evidence type="ECO:0000313" key="2">
    <source>
        <dbReference type="EMBL" id="KXV21650.1"/>
    </source>
</evidence>
<keyword evidence="1" id="KW-1133">Transmembrane helix</keyword>
<dbReference type="AlphaFoldDB" id="A0A149S4K4"/>
<keyword evidence="1" id="KW-0472">Membrane</keyword>
<feature type="transmembrane region" description="Helical" evidence="1">
    <location>
        <begin position="41"/>
        <end position="63"/>
    </location>
</feature>
<proteinExistence type="predicted"/>
<feature type="non-terminal residue" evidence="2">
    <location>
        <position position="1"/>
    </location>
</feature>
<protein>
    <submittedName>
        <fullName evidence="2">Uncharacterized protein</fullName>
    </submittedName>
</protein>
<organism evidence="2 3">
    <name type="scientific">Acetobacter malorum</name>
    <dbReference type="NCBI Taxonomy" id="178901"/>
    <lineage>
        <taxon>Bacteria</taxon>
        <taxon>Pseudomonadati</taxon>
        <taxon>Pseudomonadota</taxon>
        <taxon>Alphaproteobacteria</taxon>
        <taxon>Acetobacterales</taxon>
        <taxon>Acetobacteraceae</taxon>
        <taxon>Acetobacter</taxon>
    </lineage>
</organism>
<comment type="caution">
    <text evidence="2">The sequence shown here is derived from an EMBL/GenBank/DDBJ whole genome shotgun (WGS) entry which is preliminary data.</text>
</comment>
<sequence length="68" mass="7717">FFECEGTLPQFHTHAAQAHEIATFFYSIAAFLRRKNQSRSFFLIAGLLHLRCALMTGVTVSFFRTGGF</sequence>
<keyword evidence="1" id="KW-0812">Transmembrane</keyword>
<dbReference type="EMBL" id="LHZF01000083">
    <property type="protein sequence ID" value="KXV21650.1"/>
    <property type="molecule type" value="Genomic_DNA"/>
</dbReference>
<dbReference type="Proteomes" id="UP000075526">
    <property type="component" value="Unassembled WGS sequence"/>
</dbReference>
<evidence type="ECO:0000256" key="1">
    <source>
        <dbReference type="SAM" id="Phobius"/>
    </source>
</evidence>
<name>A0A149S4K4_9PROT</name>
<evidence type="ECO:0000313" key="3">
    <source>
        <dbReference type="Proteomes" id="UP000075526"/>
    </source>
</evidence>
<dbReference type="PATRIC" id="fig|178901.13.peg.3154"/>
<gene>
    <name evidence="2" type="ORF">AD933_00855</name>
</gene>
<accession>A0A149S4K4</accession>